<evidence type="ECO:0000256" key="1">
    <source>
        <dbReference type="SAM" id="Coils"/>
    </source>
</evidence>
<sequence>MPPKKKGAGKKPAEVDRQNLGGLIEEVEHLRKELDKERKDKNYFQLERDKIHTTLEVTERELQIFRLELKNLDTEIEEDERWHQAEIELYKQKATYLLHVQQKTISKVKSNFSISTSQRWEEQKHLETELKSTIHSTMKNVKMDYDHIIKELELKHEEEKIQTRNKFEEQRAEIRATNEKRLQLKELEETRKEELSDIKDQWKRHIATLIEDHNNSLKALRECTTDIQPTVDNCESLKTAMDKMNMSLKQKNTVKKNILEDNKCLAERLLKVDKDAVQKELKVNILKSIHSTVYQNFKEKQLNARKTDYKALKQKFRKLQMERNELCKSLSQEIIEMKHIAGLKSVQLETELKATEDRLEMQTCSN</sequence>
<feature type="coiled-coil region" evidence="1">
    <location>
        <begin position="160"/>
        <end position="197"/>
    </location>
</feature>
<evidence type="ECO:0000313" key="3">
    <source>
        <dbReference type="EMBL" id="KAG7507169.1"/>
    </source>
</evidence>
<reference evidence="3 4" key="1">
    <citation type="journal article" date="2021" name="Sci. Rep.">
        <title>Chromosome anchoring in Senegalese sole (Solea senegalensis) reveals sex-associated markers and genome rearrangements in flatfish.</title>
        <authorList>
            <person name="Guerrero-Cozar I."/>
            <person name="Gomez-Garrido J."/>
            <person name="Berbel C."/>
            <person name="Martinez-Blanch J.F."/>
            <person name="Alioto T."/>
            <person name="Claros M.G."/>
            <person name="Gagnaire P.A."/>
            <person name="Manchado M."/>
        </authorList>
    </citation>
    <scope>NUCLEOTIDE SEQUENCE [LARGE SCALE GENOMIC DNA]</scope>
    <source>
        <strain evidence="3">Sse05_10M</strain>
    </source>
</reference>
<dbReference type="GO" id="GO:0005794">
    <property type="term" value="C:Golgi apparatus"/>
    <property type="evidence" value="ECO:0007669"/>
    <property type="project" value="TreeGrafter"/>
</dbReference>
<dbReference type="GO" id="GO:0031267">
    <property type="term" value="F:small GTPase binding"/>
    <property type="evidence" value="ECO:0007669"/>
    <property type="project" value="InterPro"/>
</dbReference>
<dbReference type="PANTHER" id="PTHR31543:SF0">
    <property type="entry name" value="DYNEIN REGULATORY COMPLEX SUBUNIT 4"/>
    <property type="match status" value="1"/>
</dbReference>
<evidence type="ECO:0008006" key="5">
    <source>
        <dbReference type="Google" id="ProtNLM"/>
    </source>
</evidence>
<keyword evidence="1" id="KW-0175">Coiled coil</keyword>
<dbReference type="PANTHER" id="PTHR31543">
    <property type="entry name" value="DYNEIN REGULATORY COMPLEX SUBUNIT 4"/>
    <property type="match status" value="1"/>
</dbReference>
<accession>A0AAV6RRK0</accession>
<dbReference type="Proteomes" id="UP000693946">
    <property type="component" value="Linkage Group LG6"/>
</dbReference>
<dbReference type="AlphaFoldDB" id="A0AAV6RRK0"/>
<dbReference type="InterPro" id="IPR039308">
    <property type="entry name" value="GAS8"/>
</dbReference>
<dbReference type="EMBL" id="JAGKHQ010000010">
    <property type="protein sequence ID" value="KAG7507169.1"/>
    <property type="molecule type" value="Genomic_DNA"/>
</dbReference>
<reference evidence="3" key="2">
    <citation type="submission" date="2021-03" db="EMBL/GenBank/DDBJ databases">
        <authorList>
            <person name="Guerrero-Cozar I."/>
            <person name="Gomez-Garrido J."/>
            <person name="Berbel C."/>
            <person name="Martinez-Blanch J.F."/>
            <person name="Alioto T."/>
            <person name="Claros M.G."/>
            <person name="Gagnaire P.A."/>
            <person name="Manchado M."/>
        </authorList>
    </citation>
    <scope>NUCLEOTIDE SEQUENCE</scope>
    <source>
        <strain evidence="3">Sse05_10M</strain>
        <tissue evidence="3">Blood</tissue>
    </source>
</reference>
<proteinExistence type="predicted"/>
<dbReference type="Proteomes" id="UP000693946">
    <property type="component" value="Linkage Group LG18"/>
</dbReference>
<comment type="caution">
    <text evidence="3">The sequence shown here is derived from an EMBL/GenBank/DDBJ whole genome shotgun (WGS) entry which is preliminary data.</text>
</comment>
<dbReference type="EMBL" id="JAGKHQ010000018">
    <property type="protein sequence ID" value="KAG7486252.1"/>
    <property type="molecule type" value="Genomic_DNA"/>
</dbReference>
<feature type="coiled-coil region" evidence="1">
    <location>
        <begin position="20"/>
        <end position="75"/>
    </location>
</feature>
<evidence type="ECO:0000313" key="2">
    <source>
        <dbReference type="EMBL" id="KAG7486252.1"/>
    </source>
</evidence>
<organism evidence="3 4">
    <name type="scientific">Solea senegalensis</name>
    <name type="common">Senegalese sole</name>
    <dbReference type="NCBI Taxonomy" id="28829"/>
    <lineage>
        <taxon>Eukaryota</taxon>
        <taxon>Metazoa</taxon>
        <taxon>Chordata</taxon>
        <taxon>Craniata</taxon>
        <taxon>Vertebrata</taxon>
        <taxon>Euteleostomi</taxon>
        <taxon>Actinopterygii</taxon>
        <taxon>Neopterygii</taxon>
        <taxon>Teleostei</taxon>
        <taxon>Neoteleostei</taxon>
        <taxon>Acanthomorphata</taxon>
        <taxon>Carangaria</taxon>
        <taxon>Pleuronectiformes</taxon>
        <taxon>Pleuronectoidei</taxon>
        <taxon>Soleidae</taxon>
        <taxon>Solea</taxon>
    </lineage>
</organism>
<protein>
    <recommendedName>
        <fullName evidence="5">Growth arrest-specific protein 8</fullName>
    </recommendedName>
</protein>
<dbReference type="GO" id="GO:0005874">
    <property type="term" value="C:microtubule"/>
    <property type="evidence" value="ECO:0007669"/>
    <property type="project" value="TreeGrafter"/>
</dbReference>
<gene>
    <name evidence="3" type="ORF">JOB18_025737</name>
    <name evidence="2" type="ORF">JOB18_028066</name>
</gene>
<dbReference type="GO" id="GO:0030317">
    <property type="term" value="P:flagellated sperm motility"/>
    <property type="evidence" value="ECO:0007669"/>
    <property type="project" value="TreeGrafter"/>
</dbReference>
<feature type="coiled-coil region" evidence="1">
    <location>
        <begin position="302"/>
        <end position="329"/>
    </location>
</feature>
<dbReference type="GO" id="GO:0008017">
    <property type="term" value="F:microtubule binding"/>
    <property type="evidence" value="ECO:0007669"/>
    <property type="project" value="InterPro"/>
</dbReference>
<name>A0AAV6RRK0_SOLSE</name>
<evidence type="ECO:0000313" key="4">
    <source>
        <dbReference type="Proteomes" id="UP000693946"/>
    </source>
</evidence>
<keyword evidence="4" id="KW-1185">Reference proteome</keyword>